<dbReference type="OrthoDB" id="278697at2"/>
<dbReference type="Proteomes" id="UP000195442">
    <property type="component" value="Unassembled WGS sequence"/>
</dbReference>
<protein>
    <submittedName>
        <fullName evidence="1">Uncharacterized protein</fullName>
    </submittedName>
</protein>
<organism evidence="1 2">
    <name type="scientific">Crenothrix polyspora</name>
    <dbReference type="NCBI Taxonomy" id="360316"/>
    <lineage>
        <taxon>Bacteria</taxon>
        <taxon>Pseudomonadati</taxon>
        <taxon>Pseudomonadota</taxon>
        <taxon>Gammaproteobacteria</taxon>
        <taxon>Methylococcales</taxon>
        <taxon>Crenotrichaceae</taxon>
        <taxon>Crenothrix</taxon>
    </lineage>
</organism>
<reference evidence="2" key="1">
    <citation type="submission" date="2017-02" db="EMBL/GenBank/DDBJ databases">
        <authorList>
            <person name="Daims H."/>
        </authorList>
    </citation>
    <scope>NUCLEOTIDE SEQUENCE [LARGE SCALE GENOMIC DNA]</scope>
</reference>
<evidence type="ECO:0000313" key="1">
    <source>
        <dbReference type="EMBL" id="SJM90683.1"/>
    </source>
</evidence>
<name>A0A1R4H359_9GAMM</name>
<gene>
    <name evidence="1" type="ORF">CRENPOLYSF2_1790002</name>
</gene>
<dbReference type="AlphaFoldDB" id="A0A1R4H359"/>
<evidence type="ECO:0000313" key="2">
    <source>
        <dbReference type="Proteomes" id="UP000195442"/>
    </source>
</evidence>
<proteinExistence type="predicted"/>
<keyword evidence="2" id="KW-1185">Reference proteome</keyword>
<dbReference type="RefSeq" id="WP_087146197.1">
    <property type="nucleotide sequence ID" value="NZ_FUKJ01000089.1"/>
</dbReference>
<sequence length="187" mass="21976">MLPDYAELHRRIQTFNFDHVNGQVTFTQHLAREHHWTKDYAGRVIGEYRKFLLLATVVGHKVVPSDQVDQAWHLHLLNSRSYWQDLCPKVLGKDLHHRPSPGGKIEQAVHLQDYNQTLDSYERIFGQKAPDNIWPPAEIRFGRDISFVRVNCRDYWMIKKPIINWRYLFCIVTTIKHSFGGVGKCKP</sequence>
<accession>A0A1R4H359</accession>
<dbReference type="EMBL" id="FUKJ01000089">
    <property type="protein sequence ID" value="SJM90683.1"/>
    <property type="molecule type" value="Genomic_DNA"/>
</dbReference>